<proteinExistence type="predicted"/>
<protein>
    <submittedName>
        <fullName evidence="2">Uncharacterized protein</fullName>
    </submittedName>
</protein>
<feature type="compositionally biased region" description="Polar residues" evidence="1">
    <location>
        <begin position="90"/>
        <end position="101"/>
    </location>
</feature>
<sequence>MVIGLLVASGKMVTRCASREDVTTGAATTEIGGTLSERITGIRKSVAAAHHILAPSIVIGSEAVNLMRLFTDTLDVLEELARQTAEHTHNNTGTPTNSGEISATAAKPAELRMKYDDMIG</sequence>
<comment type="caution">
    <text evidence="2">The sequence shown here is derived from an EMBL/GenBank/DDBJ whole genome shotgun (WGS) entry which is preliminary data.</text>
</comment>
<evidence type="ECO:0000313" key="2">
    <source>
        <dbReference type="EMBL" id="STV71197.1"/>
    </source>
</evidence>
<organism evidence="2 3">
    <name type="scientific">Klebsiella michiganensis</name>
    <dbReference type="NCBI Taxonomy" id="1134687"/>
    <lineage>
        <taxon>Bacteria</taxon>
        <taxon>Pseudomonadati</taxon>
        <taxon>Pseudomonadota</taxon>
        <taxon>Gammaproteobacteria</taxon>
        <taxon>Enterobacterales</taxon>
        <taxon>Enterobacteriaceae</taxon>
        <taxon>Klebsiella/Raoultella group</taxon>
        <taxon>Klebsiella</taxon>
    </lineage>
</organism>
<evidence type="ECO:0000313" key="3">
    <source>
        <dbReference type="Proteomes" id="UP000254863"/>
    </source>
</evidence>
<accession>A0A7H4MYR6</accession>
<reference evidence="2 3" key="1">
    <citation type="submission" date="2018-06" db="EMBL/GenBank/DDBJ databases">
        <authorList>
            <consortium name="Pathogen Informatics"/>
            <person name="Doyle S."/>
        </authorList>
    </citation>
    <scope>NUCLEOTIDE SEQUENCE [LARGE SCALE GENOMIC DNA]</scope>
    <source>
        <strain evidence="2 3">NCTC11685</strain>
    </source>
</reference>
<dbReference type="AlphaFoldDB" id="A0A7H4MYR6"/>
<dbReference type="Proteomes" id="UP000254863">
    <property type="component" value="Unassembled WGS sequence"/>
</dbReference>
<feature type="region of interest" description="Disordered" evidence="1">
    <location>
        <begin position="85"/>
        <end position="107"/>
    </location>
</feature>
<name>A0A7H4MYR6_9ENTR</name>
<evidence type="ECO:0000256" key="1">
    <source>
        <dbReference type="SAM" id="MobiDB-lite"/>
    </source>
</evidence>
<gene>
    <name evidence="2" type="ORF">NCTC11685_00129</name>
</gene>
<dbReference type="EMBL" id="UGMS01000001">
    <property type="protein sequence ID" value="STV71197.1"/>
    <property type="molecule type" value="Genomic_DNA"/>
</dbReference>